<dbReference type="EMBL" id="BMJQ01000012">
    <property type="protein sequence ID" value="GGF33072.1"/>
    <property type="molecule type" value="Genomic_DNA"/>
</dbReference>
<dbReference type="InterPro" id="IPR029044">
    <property type="entry name" value="Nucleotide-diphossugar_trans"/>
</dbReference>
<dbReference type="SUPFAM" id="SSF53448">
    <property type="entry name" value="Nucleotide-diphospho-sugar transferases"/>
    <property type="match status" value="1"/>
</dbReference>
<sequence>MTDAPVHLAIGTPCYGGQVTSQFAVSLLKLQRACDQRGIGFTVLLQGGDALVTRARQNVVAHFLGNPAATHLLFVDADIGFEPEAAFRLLDFGADMAAGVYPTKKIDWPKVKAVAAQGREPIEAAALSYVLEFLDPGRIGVRDGFARVRYAGTGFLMIRRPVLERMQAHYAELKYAREHQANDPLKDSPHRYALFDCLIDRETGTYLSEDFSFCRRWTAMGGEIWADLQSRLSHTGPLTFQGDVATQFGPA</sequence>
<comment type="caution">
    <text evidence="1">The sequence shown here is derived from an EMBL/GenBank/DDBJ whole genome shotgun (WGS) entry which is preliminary data.</text>
</comment>
<evidence type="ECO:0000313" key="1">
    <source>
        <dbReference type="EMBL" id="GGF33072.1"/>
    </source>
</evidence>
<evidence type="ECO:0000313" key="2">
    <source>
        <dbReference type="Proteomes" id="UP000646365"/>
    </source>
</evidence>
<gene>
    <name evidence="1" type="ORF">GCM10011611_44130</name>
</gene>
<organism evidence="1 2">
    <name type="scientific">Aliidongia dinghuensis</name>
    <dbReference type="NCBI Taxonomy" id="1867774"/>
    <lineage>
        <taxon>Bacteria</taxon>
        <taxon>Pseudomonadati</taxon>
        <taxon>Pseudomonadota</taxon>
        <taxon>Alphaproteobacteria</taxon>
        <taxon>Rhodospirillales</taxon>
        <taxon>Dongiaceae</taxon>
        <taxon>Aliidongia</taxon>
    </lineage>
</organism>
<protein>
    <submittedName>
        <fullName evidence="1">Uncharacterized protein</fullName>
    </submittedName>
</protein>
<dbReference type="Proteomes" id="UP000646365">
    <property type="component" value="Unassembled WGS sequence"/>
</dbReference>
<keyword evidence="2" id="KW-1185">Reference proteome</keyword>
<proteinExistence type="predicted"/>
<dbReference type="AlphaFoldDB" id="A0A8J2YX23"/>
<reference evidence="1" key="1">
    <citation type="journal article" date="2014" name="Int. J. Syst. Evol. Microbiol.">
        <title>Complete genome sequence of Corynebacterium casei LMG S-19264T (=DSM 44701T), isolated from a smear-ripened cheese.</title>
        <authorList>
            <consortium name="US DOE Joint Genome Institute (JGI-PGF)"/>
            <person name="Walter F."/>
            <person name="Albersmeier A."/>
            <person name="Kalinowski J."/>
            <person name="Ruckert C."/>
        </authorList>
    </citation>
    <scope>NUCLEOTIDE SEQUENCE</scope>
    <source>
        <strain evidence="1">CGMCC 1.15725</strain>
    </source>
</reference>
<dbReference type="RefSeq" id="WP_189049826.1">
    <property type="nucleotide sequence ID" value="NZ_BMJQ01000012.1"/>
</dbReference>
<name>A0A8J2YX23_9PROT</name>
<reference evidence="1" key="2">
    <citation type="submission" date="2020-09" db="EMBL/GenBank/DDBJ databases">
        <authorList>
            <person name="Sun Q."/>
            <person name="Zhou Y."/>
        </authorList>
    </citation>
    <scope>NUCLEOTIDE SEQUENCE</scope>
    <source>
        <strain evidence="1">CGMCC 1.15725</strain>
    </source>
</reference>
<accession>A0A8J2YX23</accession>